<feature type="disulfide bond" evidence="12">
    <location>
        <begin position="1074"/>
        <end position="1083"/>
    </location>
</feature>
<feature type="disulfide bond" evidence="12">
    <location>
        <begin position="399"/>
        <end position="408"/>
    </location>
</feature>
<dbReference type="InterPro" id="IPR050440">
    <property type="entry name" value="Laminin/Netrin_ECM"/>
</dbReference>
<feature type="disulfide bond" evidence="12">
    <location>
        <begin position="1153"/>
        <end position="1170"/>
    </location>
</feature>
<evidence type="ECO:0000256" key="2">
    <source>
        <dbReference type="ARBA" id="ARBA00022525"/>
    </source>
</evidence>
<feature type="disulfide bond" evidence="12">
    <location>
        <begin position="462"/>
        <end position="471"/>
    </location>
</feature>
<evidence type="ECO:0000256" key="6">
    <source>
        <dbReference type="ARBA" id="ARBA00022869"/>
    </source>
</evidence>
<keyword evidence="11 12" id="KW-0424">Laminin EGF-like domain</keyword>
<dbReference type="PROSITE" id="PS50027">
    <property type="entry name" value="EGF_LAM_2"/>
    <property type="match status" value="10"/>
</dbReference>
<feature type="disulfide bond" evidence="12">
    <location>
        <begin position="334"/>
        <end position="343"/>
    </location>
</feature>
<keyword evidence="4 14" id="KW-0732">Signal</keyword>
<sequence>MLAKLLLGIAVWTIVAQSCSGQYPGGLKRNPTRATVLRGDQRPPPDSYEDEVDFPARYFPKNHPCEKSSCYPQTGNLLIGRENQLFASSTCGLREPERYCIVSHLEDPKKCFWCDSQASSYPRPELSHNISNTIYRYYPGTKQKTWWQSENGKENVYIQLDLEAEFHFTHIIITFKTFRPAAMLIERSYDYKKTWQVYRYFAHNCEESFPGIPTEQAHNLTDVTCESKYSNVEPSTDGEIIYRVLLPHFRIDNPYSHEVQTLMRVTNLRINFTKLHTLGDDLLDRRMEIQEKYYYAITDMVVRGSCSCYGHAHRCVPLQGPSPKVDMVHGRCECTHNTKGRNCEKCEDFYNDLPWGPAVGKQTNTCKPCNCNNHATSCHFDPAAYEASGKVSGGVCDGCKHNTTGPNCEQCKSFYYRDPAKDIQDPEVCRPCDCDPHGSLDSGICDSTTDPNNNLIAGACHCKTNVEGRRCDYCKGGFWNFTMENPDGCESCTCNTWGTINNQGCNVYTGECTCKRYVMGRDCNQCMPEFWGLSDKNDGCEACDCDPGGSFDNNCDVLTGQCKCRDHMTGRNCTIPKQQHFTASLDFLLYEAELAKSTSNCQVVIREPYRDGRKDTWTGTGFVKAFEDSNIIFDINNIRRSMNYDVSIRYEAIDNWEDITMKILRPDFPDPNGYCKDVSPQDDIFHINLNANSRSHQVFPAICLEEGLDYQIQLTFKHSSFSRESPQASVLIDAIVLVPNLESIPWYHGSAPAEARRRDYENNQCDNYDAKGPVSEVCKHHYNSIGAFIFNGALSCQCDPTGSVSKLCSEYGGFCNCKPNVVGRRCDRCAPGTYGFGPEGCIACDCNSIGAMDNYCNATTGQCNCRSNTYGRQCDQCRTGFWNFPNCQRCDCNGHADICDSRTGACDSCRDNTHGHTCDSCIEGFYGDPRLSADIPCRPCRCPDIAGSGHSFAGNCSLDVYTTDVVCECQEGYSGPKCDVCSDNFYGNPEEAGGSCQPCDCSNKIDLLKPGNCDARTGHCKQCLYDTIGEHCEICRPGYYRQYDSDVCIVCDCHPLGTNSTIEFCDHNTGQCPCLPNVIGKECGECTPNHWKIASGVGCESCNCDPIGSLDPQCNLYDGQCNCKPNYGGRQCNECKANYWGNAKLNKCQECTCDIHGSATMQCDRKTGACDCHPGIGGYKCDRCAKGYIGDAPNCAPCGECFDNWDRILTEHKNNTEIEIERAKNIKKVGATGAYTKEFEEMEHMLNEVENLLNSTETIDLDSIDKKSKVLNQKIKEINEGILQDLSSKLAITSEKNKVHELQLQNLNSKLEASMNQTSMLLANGTVLQEGNVQGALHLIEQAKVKADRAVQNAESSHKNITYAERQCKAADNLMNITDQDYNKKEKEDKLALQDIRDQVDELTKALPDMNNLVCDRQGSPCDAICGGAGCNMCGDSVSCENGAKQQSEIALMLANTTENILKKTEAKAYEFIRNVTLVNTTLSKQNAKQAFDAAEKAYLNSNKSMVEINNNKKQIKEFMSQNTSSPKELDTLAKNVLNLNINLEPNKIKTLADKIKKAVDSLTNIEPIIEETKDDLKLVNQLKSDADATKLSVQQIKNTTVSVKNALENSKLEQKNADDAIKDVNGSLGKVREHLTQIEEKTNYANEQVNKTAKQINDLHEKMDSLQLNVTKNAQAAATFMQESKNIKVKVKESREKLDLLNNKYNSTKNRFEDKIKKADLSSEKATELVKRAVQLTATVTKCEEDIRKIKSSPGHNLKEMEDRIEQLMMDMEKYNKKIEQKSDYFKQCT</sequence>
<feature type="domain" description="Laminin IV type B" evidence="16">
    <location>
        <begin position="582"/>
        <end position="790"/>
    </location>
</feature>
<evidence type="ECO:0000313" key="20">
    <source>
        <dbReference type="RefSeq" id="XP_017782766.1"/>
    </source>
</evidence>
<feature type="disulfide bond" evidence="12">
    <location>
        <begin position="514"/>
        <end position="523"/>
    </location>
</feature>
<feature type="disulfide bond" evidence="12">
    <location>
        <begin position="817"/>
        <end position="826"/>
    </location>
</feature>
<evidence type="ECO:0000313" key="19">
    <source>
        <dbReference type="RefSeq" id="XP_017782765.1"/>
    </source>
</evidence>
<keyword evidence="18" id="KW-1185">Reference proteome</keyword>
<keyword evidence="6" id="KW-0084">Basement membrane</keyword>
<dbReference type="InterPro" id="IPR056863">
    <property type="entry name" value="LMN_ATRN_NET-like_EGF"/>
</dbReference>
<dbReference type="Pfam" id="PF24973">
    <property type="entry name" value="EGF_LMN_ATRN"/>
    <property type="match status" value="2"/>
</dbReference>
<evidence type="ECO:0000256" key="13">
    <source>
        <dbReference type="SAM" id="Coils"/>
    </source>
</evidence>
<keyword evidence="8 13" id="KW-0175">Coiled coil</keyword>
<organism evidence="18 19">
    <name type="scientific">Nicrophorus vespilloides</name>
    <name type="common">Boreal carrion beetle</name>
    <dbReference type="NCBI Taxonomy" id="110193"/>
    <lineage>
        <taxon>Eukaryota</taxon>
        <taxon>Metazoa</taxon>
        <taxon>Ecdysozoa</taxon>
        <taxon>Arthropoda</taxon>
        <taxon>Hexapoda</taxon>
        <taxon>Insecta</taxon>
        <taxon>Pterygota</taxon>
        <taxon>Neoptera</taxon>
        <taxon>Endopterygota</taxon>
        <taxon>Coleoptera</taxon>
        <taxon>Polyphaga</taxon>
        <taxon>Staphyliniformia</taxon>
        <taxon>Silphidae</taxon>
        <taxon>Nicrophorinae</taxon>
        <taxon>Nicrophorus</taxon>
    </lineage>
</organism>
<dbReference type="Pfam" id="PF21199">
    <property type="entry name" value="LAMININ_IV_B"/>
    <property type="match status" value="1"/>
</dbReference>
<accession>A0ABM1N7G5</accession>
<dbReference type="SMART" id="SM00136">
    <property type="entry name" value="LamNT"/>
    <property type="match status" value="1"/>
</dbReference>
<dbReference type="SUPFAM" id="SSF49785">
    <property type="entry name" value="Galactose-binding domain-like"/>
    <property type="match status" value="1"/>
</dbReference>
<feature type="coiled-coil region" evidence="13">
    <location>
        <begin position="1759"/>
        <end position="1786"/>
    </location>
</feature>
<dbReference type="RefSeq" id="XP_017782767.1">
    <property type="nucleotide sequence ID" value="XM_017927278.1"/>
</dbReference>
<evidence type="ECO:0000256" key="11">
    <source>
        <dbReference type="ARBA" id="ARBA00023292"/>
    </source>
</evidence>
<dbReference type="PRINTS" id="PR00011">
    <property type="entry name" value="EGFLAMININ"/>
</dbReference>
<evidence type="ECO:0000259" key="16">
    <source>
        <dbReference type="PROSITE" id="PS51116"/>
    </source>
</evidence>
<feature type="disulfide bond" evidence="12">
    <location>
        <begin position="796"/>
        <end position="808"/>
    </location>
</feature>
<dbReference type="InterPro" id="IPR008211">
    <property type="entry name" value="Laminin_N"/>
</dbReference>
<evidence type="ECO:0000256" key="8">
    <source>
        <dbReference type="ARBA" id="ARBA00023054"/>
    </source>
</evidence>
<dbReference type="PROSITE" id="PS51117">
    <property type="entry name" value="LAMININ_NTER"/>
    <property type="match status" value="1"/>
</dbReference>
<feature type="domain" description="Laminin EGF-like" evidence="15">
    <location>
        <begin position="369"/>
        <end position="431"/>
    </location>
</feature>
<feature type="domain" description="Laminin EGF-like" evidence="15">
    <location>
        <begin position="492"/>
        <end position="542"/>
    </location>
</feature>
<evidence type="ECO:0000256" key="5">
    <source>
        <dbReference type="ARBA" id="ARBA00022737"/>
    </source>
</evidence>
<dbReference type="SUPFAM" id="SSF57196">
    <property type="entry name" value="EGF/Laminin"/>
    <property type="match status" value="13"/>
</dbReference>
<dbReference type="InterPro" id="IPR008979">
    <property type="entry name" value="Galactose-bd-like_sf"/>
</dbReference>
<dbReference type="Proteomes" id="UP000695000">
    <property type="component" value="Unplaced"/>
</dbReference>
<feature type="domain" description="Laminin EGF-like" evidence="15">
    <location>
        <begin position="890"/>
        <end position="939"/>
    </location>
</feature>
<name>A0ABM1N7G5_NICVS</name>
<feature type="domain" description="Laminin EGF-like" evidence="15">
    <location>
        <begin position="306"/>
        <end position="368"/>
    </location>
</feature>
<dbReference type="PROSITE" id="PS51257">
    <property type="entry name" value="PROKAR_LIPOPROTEIN"/>
    <property type="match status" value="1"/>
</dbReference>
<keyword evidence="2" id="KW-0964">Secreted</keyword>
<comment type="caution">
    <text evidence="12">Lacks conserved residue(s) required for the propagation of feature annotation.</text>
</comment>
<feature type="domain" description="Laminin EGF-like" evidence="15">
    <location>
        <begin position="796"/>
        <end position="843"/>
    </location>
</feature>
<keyword evidence="9 12" id="KW-1015">Disulfide bond</keyword>
<dbReference type="SMART" id="SM00180">
    <property type="entry name" value="EGF_Lam"/>
    <property type="match status" value="13"/>
</dbReference>
<feature type="chain" id="PRO_5045022770" evidence="14">
    <location>
        <begin position="22"/>
        <end position="1791"/>
    </location>
</feature>
<feature type="signal peptide" evidence="14">
    <location>
        <begin position="1"/>
        <end position="21"/>
    </location>
</feature>
<evidence type="ECO:0000256" key="7">
    <source>
        <dbReference type="ARBA" id="ARBA00022889"/>
    </source>
</evidence>
<feature type="disulfide bond" evidence="12">
    <location>
        <begin position="1104"/>
        <end position="1121"/>
    </location>
</feature>
<evidence type="ECO:0000256" key="12">
    <source>
        <dbReference type="PROSITE-ProRule" id="PRU00460"/>
    </source>
</evidence>
<evidence type="ECO:0000313" key="21">
    <source>
        <dbReference type="RefSeq" id="XP_017782767.1"/>
    </source>
</evidence>
<keyword evidence="5" id="KW-0677">Repeat</keyword>
<dbReference type="InterPro" id="IPR013015">
    <property type="entry name" value="Laminin_IV_B"/>
</dbReference>
<feature type="coiled-coil region" evidence="13">
    <location>
        <begin position="1650"/>
        <end position="1712"/>
    </location>
</feature>
<dbReference type="InterPro" id="IPR000742">
    <property type="entry name" value="EGF"/>
</dbReference>
<feature type="coiled-coil region" evidence="13">
    <location>
        <begin position="1290"/>
        <end position="1317"/>
    </location>
</feature>
<dbReference type="PROSITE" id="PS51116">
    <property type="entry name" value="LAMININ_IVB"/>
    <property type="match status" value="1"/>
</dbReference>
<feature type="disulfide bond" evidence="12">
    <location>
        <begin position="1151"/>
        <end position="1163"/>
    </location>
</feature>
<evidence type="ECO:0000256" key="9">
    <source>
        <dbReference type="ARBA" id="ARBA00023157"/>
    </source>
</evidence>
<dbReference type="InterPro" id="IPR002049">
    <property type="entry name" value="LE_dom"/>
</dbReference>
<dbReference type="CDD" id="cd00055">
    <property type="entry name" value="EGF_Lam"/>
    <property type="match status" value="13"/>
</dbReference>
<feature type="domain" description="Laminin EGF-like" evidence="15">
    <location>
        <begin position="1151"/>
        <end position="1197"/>
    </location>
</feature>
<dbReference type="GeneID" id="108567068"/>
<dbReference type="PANTHER" id="PTHR10574:SF375">
    <property type="entry name" value="LAMININ SUBUNIT BETA-1"/>
    <property type="match status" value="1"/>
</dbReference>
<dbReference type="RefSeq" id="XP_017782765.1">
    <property type="nucleotide sequence ID" value="XM_017927276.1"/>
</dbReference>
<dbReference type="Pfam" id="PF00053">
    <property type="entry name" value="EGF_laminin"/>
    <property type="match status" value="11"/>
</dbReference>
<evidence type="ECO:0000259" key="17">
    <source>
        <dbReference type="PROSITE" id="PS51117"/>
    </source>
</evidence>
<feature type="disulfide bond" evidence="12">
    <location>
        <begin position="798"/>
        <end position="815"/>
    </location>
</feature>
<gene>
    <name evidence="19 20 21" type="primary">LOC108567068</name>
</gene>
<dbReference type="Gene3D" id="2.10.25.10">
    <property type="entry name" value="Laminin"/>
    <property type="match status" value="11"/>
</dbReference>
<dbReference type="Gene3D" id="2.170.300.10">
    <property type="entry name" value="Tie2 ligand-binding domain superfamily"/>
    <property type="match status" value="1"/>
</dbReference>
<feature type="disulfide bond" evidence="12">
    <location>
        <begin position="1123"/>
        <end position="1132"/>
    </location>
</feature>
<keyword evidence="3" id="KW-0272">Extracellular matrix</keyword>
<reference evidence="19 20" key="1">
    <citation type="submission" date="2025-05" db="UniProtKB">
        <authorList>
            <consortium name="RefSeq"/>
        </authorList>
    </citation>
    <scope>IDENTIFICATION</scope>
    <source>
        <tissue evidence="19 20">Whole Larva</tissue>
    </source>
</reference>
<keyword evidence="7" id="KW-0130">Cell adhesion</keyword>
<dbReference type="Pfam" id="PF00055">
    <property type="entry name" value="Laminin_N"/>
    <property type="match status" value="1"/>
</dbReference>
<dbReference type="PROSITE" id="PS01248">
    <property type="entry name" value="EGF_LAM_1"/>
    <property type="match status" value="5"/>
</dbReference>
<feature type="domain" description="Laminin EGF-like" evidence="15">
    <location>
        <begin position="1051"/>
        <end position="1101"/>
    </location>
</feature>
<evidence type="ECO:0000259" key="15">
    <source>
        <dbReference type="PROSITE" id="PS50027"/>
    </source>
</evidence>
<feature type="domain" description="Laminin N-terminal" evidence="17">
    <location>
        <begin position="66"/>
        <end position="305"/>
    </location>
</feature>
<keyword evidence="10" id="KW-0325">Glycoprotein</keyword>
<protein>
    <submittedName>
        <fullName evidence="19 20">Laminin subunit beta-1 isoform X1</fullName>
    </submittedName>
</protein>
<dbReference type="SMART" id="SM00181">
    <property type="entry name" value="EGF"/>
    <property type="match status" value="8"/>
</dbReference>
<evidence type="ECO:0000256" key="1">
    <source>
        <dbReference type="ARBA" id="ARBA00004302"/>
    </source>
</evidence>
<feature type="disulfide bond" evidence="12">
    <location>
        <begin position="865"/>
        <end position="874"/>
    </location>
</feature>
<dbReference type="RefSeq" id="XP_017782766.1">
    <property type="nucleotide sequence ID" value="XM_017927277.1"/>
</dbReference>
<feature type="disulfide bond" evidence="12">
    <location>
        <begin position="846"/>
        <end position="863"/>
    </location>
</feature>
<feature type="disulfide bond" evidence="12">
    <location>
        <begin position="909"/>
        <end position="918"/>
    </location>
</feature>
<evidence type="ECO:0000256" key="14">
    <source>
        <dbReference type="SAM" id="SignalP"/>
    </source>
</evidence>
<dbReference type="Gene3D" id="2.60.120.260">
    <property type="entry name" value="Galactose-binding domain-like"/>
    <property type="match status" value="1"/>
</dbReference>
<feature type="disulfide bond" evidence="12">
    <location>
        <begin position="1102"/>
        <end position="1114"/>
    </location>
</feature>
<evidence type="ECO:0000313" key="18">
    <source>
        <dbReference type="Proteomes" id="UP000695000"/>
    </source>
</evidence>
<feature type="domain" description="Laminin EGF-like" evidence="15">
    <location>
        <begin position="1102"/>
        <end position="1150"/>
    </location>
</feature>
<evidence type="ECO:0000256" key="10">
    <source>
        <dbReference type="ARBA" id="ARBA00023180"/>
    </source>
</evidence>
<evidence type="ECO:0000256" key="3">
    <source>
        <dbReference type="ARBA" id="ARBA00022530"/>
    </source>
</evidence>
<feature type="domain" description="Laminin EGF-like" evidence="15">
    <location>
        <begin position="844"/>
        <end position="889"/>
    </location>
</feature>
<feature type="disulfide bond" evidence="12">
    <location>
        <begin position="1172"/>
        <end position="1181"/>
    </location>
</feature>
<comment type="subcellular location">
    <subcellularLocation>
        <location evidence="1">Secreted</location>
        <location evidence="1">Extracellular space</location>
        <location evidence="1">Extracellular matrix</location>
        <location evidence="1">Basement membrane</location>
    </subcellularLocation>
</comment>
<proteinExistence type="predicted"/>
<feature type="disulfide bond" evidence="12">
    <location>
        <begin position="844"/>
        <end position="856"/>
    </location>
</feature>
<feature type="disulfide bond" evidence="12">
    <location>
        <begin position="526"/>
        <end position="540"/>
    </location>
</feature>
<evidence type="ECO:0000256" key="4">
    <source>
        <dbReference type="ARBA" id="ARBA00022729"/>
    </source>
</evidence>
<feature type="domain" description="Laminin EGF-like" evidence="15">
    <location>
        <begin position="432"/>
        <end position="491"/>
    </location>
</feature>
<dbReference type="PANTHER" id="PTHR10574">
    <property type="entry name" value="NETRIN/LAMININ-RELATED"/>
    <property type="match status" value="1"/>
</dbReference>